<comment type="caution">
    <text evidence="2">The sequence shown here is derived from an EMBL/GenBank/DDBJ whole genome shotgun (WGS) entry which is preliminary data.</text>
</comment>
<organism evidence="2 3">
    <name type="scientific">Corynascus novoguineensis</name>
    <dbReference type="NCBI Taxonomy" id="1126955"/>
    <lineage>
        <taxon>Eukaryota</taxon>
        <taxon>Fungi</taxon>
        <taxon>Dikarya</taxon>
        <taxon>Ascomycota</taxon>
        <taxon>Pezizomycotina</taxon>
        <taxon>Sordariomycetes</taxon>
        <taxon>Sordariomycetidae</taxon>
        <taxon>Sordariales</taxon>
        <taxon>Chaetomiaceae</taxon>
        <taxon>Corynascus</taxon>
    </lineage>
</organism>
<dbReference type="AlphaFoldDB" id="A0AAN7HGH2"/>
<evidence type="ECO:0000256" key="1">
    <source>
        <dbReference type="SAM" id="MobiDB-lite"/>
    </source>
</evidence>
<proteinExistence type="predicted"/>
<evidence type="ECO:0000313" key="3">
    <source>
        <dbReference type="Proteomes" id="UP001303647"/>
    </source>
</evidence>
<reference evidence="2" key="2">
    <citation type="submission" date="2023-05" db="EMBL/GenBank/DDBJ databases">
        <authorList>
            <consortium name="Lawrence Berkeley National Laboratory"/>
            <person name="Steindorff A."/>
            <person name="Hensen N."/>
            <person name="Bonometti L."/>
            <person name="Westerberg I."/>
            <person name="Brannstrom I.O."/>
            <person name="Guillou S."/>
            <person name="Cros-Aarteil S."/>
            <person name="Calhoun S."/>
            <person name="Haridas S."/>
            <person name="Kuo A."/>
            <person name="Mondo S."/>
            <person name="Pangilinan J."/>
            <person name="Riley R."/>
            <person name="Labutti K."/>
            <person name="Andreopoulos B."/>
            <person name="Lipzen A."/>
            <person name="Chen C."/>
            <person name="Yanf M."/>
            <person name="Daum C."/>
            <person name="Ng V."/>
            <person name="Clum A."/>
            <person name="Ohm R."/>
            <person name="Martin F."/>
            <person name="Silar P."/>
            <person name="Natvig D."/>
            <person name="Lalanne C."/>
            <person name="Gautier V."/>
            <person name="Ament-Velasquez S.L."/>
            <person name="Kruys A."/>
            <person name="Hutchinson M.I."/>
            <person name="Powell A.J."/>
            <person name="Barry K."/>
            <person name="Miller A.N."/>
            <person name="Grigoriev I.V."/>
            <person name="Debuchy R."/>
            <person name="Gladieux P."/>
            <person name="Thoren M.H."/>
            <person name="Johannesson H."/>
        </authorList>
    </citation>
    <scope>NUCLEOTIDE SEQUENCE</scope>
    <source>
        <strain evidence="2">CBS 359.72</strain>
    </source>
</reference>
<feature type="compositionally biased region" description="Basic and acidic residues" evidence="1">
    <location>
        <begin position="852"/>
        <end position="862"/>
    </location>
</feature>
<keyword evidence="3" id="KW-1185">Reference proteome</keyword>
<reference evidence="2" key="1">
    <citation type="journal article" date="2023" name="Mol. Phylogenet. Evol.">
        <title>Genome-scale phylogeny and comparative genomics of the fungal order Sordariales.</title>
        <authorList>
            <person name="Hensen N."/>
            <person name="Bonometti L."/>
            <person name="Westerberg I."/>
            <person name="Brannstrom I.O."/>
            <person name="Guillou S."/>
            <person name="Cros-Aarteil S."/>
            <person name="Calhoun S."/>
            <person name="Haridas S."/>
            <person name="Kuo A."/>
            <person name="Mondo S."/>
            <person name="Pangilinan J."/>
            <person name="Riley R."/>
            <person name="LaButti K."/>
            <person name="Andreopoulos B."/>
            <person name="Lipzen A."/>
            <person name="Chen C."/>
            <person name="Yan M."/>
            <person name="Daum C."/>
            <person name="Ng V."/>
            <person name="Clum A."/>
            <person name="Steindorff A."/>
            <person name="Ohm R.A."/>
            <person name="Martin F."/>
            <person name="Silar P."/>
            <person name="Natvig D.O."/>
            <person name="Lalanne C."/>
            <person name="Gautier V."/>
            <person name="Ament-Velasquez S.L."/>
            <person name="Kruys A."/>
            <person name="Hutchinson M.I."/>
            <person name="Powell A.J."/>
            <person name="Barry K."/>
            <person name="Miller A.N."/>
            <person name="Grigoriev I.V."/>
            <person name="Debuchy R."/>
            <person name="Gladieux P."/>
            <person name="Hiltunen Thoren M."/>
            <person name="Johannesson H."/>
        </authorList>
    </citation>
    <scope>NUCLEOTIDE SEQUENCE</scope>
    <source>
        <strain evidence="2">CBS 359.72</strain>
    </source>
</reference>
<protein>
    <submittedName>
        <fullName evidence="2">Uncharacterized protein</fullName>
    </submittedName>
</protein>
<gene>
    <name evidence="2" type="ORF">C7999DRAFT_13172</name>
</gene>
<evidence type="ECO:0000313" key="2">
    <source>
        <dbReference type="EMBL" id="KAK4248896.1"/>
    </source>
</evidence>
<accession>A0AAN7HGH2</accession>
<name>A0AAN7HGH2_9PEZI</name>
<dbReference type="EMBL" id="MU857630">
    <property type="protein sequence ID" value="KAK4248896.1"/>
    <property type="molecule type" value="Genomic_DNA"/>
</dbReference>
<dbReference type="Proteomes" id="UP001303647">
    <property type="component" value="Unassembled WGS sequence"/>
</dbReference>
<feature type="compositionally biased region" description="Gly residues" evidence="1">
    <location>
        <begin position="874"/>
        <end position="889"/>
    </location>
</feature>
<feature type="region of interest" description="Disordered" evidence="1">
    <location>
        <begin position="834"/>
        <end position="889"/>
    </location>
</feature>
<sequence>MLLDMYWHAIHREMAHLIRSLVEWQEHFPSVVLEDEKKSTISGYTTFINQLDEKLRESADIRFDEKRAQAAETRLKNSISYIQSRAVKAQVANDLQGTAWFGPQYPSESLIIVSREGRPRLEIWQRRARMLLQSAGWLDIDKLVEYREPPEDVGLRLKIWNKPRAPQLTMSGLTPDFVPNFIPLGCSFCQATIRGIMFSCARDCEPSPSYKFTVGDVVCEDCFRVKLGPFQHSFVKRYKHCVLDEAITPATARKLCGCLTVRRYDADGNGISLFPVDPAADHRRSALSGTGRCRLFTLGEVLAGVKHRQLQEDIGSTPNERATPALNARRFTLKNHQDRVRPLDNLKSTVEDDIDGGVPLPVRKFLEGFPLGNSHLSLMIGPLIIENGVNRARSGALITCREPPHLQAPIEIDANPLRSIAVSEQRSIFTQPRPFQERRLKACMKQVVSGAFSGFLDESREARIANLLVNEAQTYSELETKFPTRTRAWFERKLEQAAERLVVEAQPLLEPRIRYYLDLVATRIMDPDFRLNWDFMDNNCQKFCDGLLSYNVFGRVFDPYDDSGRAGNEESIPRPLYLMSFVCRPESYTKQYTRTKYDVPNGLTEEYLLKFRYGRHDHADIFDTLQEYWYDLGNFRGPLYKHQELFPWDCTEAYCREPTKCNDCSLSKHVWAFPFDSWSLIHLHLQKDRRWYPPRDVNKLRLTDREWMDNRLQLILAQDVLIQGAISIQKHLKHSCGWLAQSAKFDRLRLGGIHRAQPLSHHYERGRFQEAYVTPWVHLRREEQIRIYESIRDRRIELPDIEYKEPSKSSSDWDSRDSSVEYWQEYRTFPSGLDEAGSGAPWVGPADMEAGGPRDARNETVIHDNAGSGAHDSGWGGWGGDDSGCGGGD</sequence>